<keyword evidence="7" id="KW-1185">Reference proteome</keyword>
<feature type="domain" description="HTH lacI-type" evidence="5">
    <location>
        <begin position="2"/>
        <end position="56"/>
    </location>
</feature>
<dbReference type="InterPro" id="IPR000843">
    <property type="entry name" value="HTH_LacI"/>
</dbReference>
<dbReference type="GO" id="GO:0003700">
    <property type="term" value="F:DNA-binding transcription factor activity"/>
    <property type="evidence" value="ECO:0007669"/>
    <property type="project" value="TreeGrafter"/>
</dbReference>
<dbReference type="InterPro" id="IPR028082">
    <property type="entry name" value="Peripla_BP_I"/>
</dbReference>
<dbReference type="Pfam" id="PF00356">
    <property type="entry name" value="LacI"/>
    <property type="match status" value="1"/>
</dbReference>
<organism evidence="6 7">
    <name type="scientific">Bacillus swezeyi</name>
    <dbReference type="NCBI Taxonomy" id="1925020"/>
    <lineage>
        <taxon>Bacteria</taxon>
        <taxon>Bacillati</taxon>
        <taxon>Bacillota</taxon>
        <taxon>Bacilli</taxon>
        <taxon>Bacillales</taxon>
        <taxon>Bacillaceae</taxon>
        <taxon>Bacillus</taxon>
    </lineage>
</organism>
<dbReference type="SMART" id="SM00354">
    <property type="entry name" value="HTH_LACI"/>
    <property type="match status" value="1"/>
</dbReference>
<dbReference type="CDD" id="cd06288">
    <property type="entry name" value="PBP1_sucrose_transcription_regulator"/>
    <property type="match status" value="1"/>
</dbReference>
<dbReference type="AlphaFoldDB" id="A0A1R1RQ71"/>
<dbReference type="OrthoDB" id="9796186at2"/>
<protein>
    <submittedName>
        <fullName evidence="6">LacI family transcriptional regulator</fullName>
    </submittedName>
</protein>
<dbReference type="SUPFAM" id="SSF53822">
    <property type="entry name" value="Periplasmic binding protein-like I"/>
    <property type="match status" value="1"/>
</dbReference>
<name>A0A1R1RQ71_9BACI</name>
<dbReference type="RefSeq" id="WP_076762240.1">
    <property type="nucleotide sequence ID" value="NZ_JARMMH010000013.1"/>
</dbReference>
<dbReference type="PANTHER" id="PTHR30146:SF148">
    <property type="entry name" value="HTH-TYPE TRANSCRIPTIONAL REPRESSOR PURR-RELATED"/>
    <property type="match status" value="1"/>
</dbReference>
<dbReference type="InterPro" id="IPR010982">
    <property type="entry name" value="Lambda_DNA-bd_dom_sf"/>
</dbReference>
<dbReference type="PROSITE" id="PS50932">
    <property type="entry name" value="HTH_LACI_2"/>
    <property type="match status" value="1"/>
</dbReference>
<reference evidence="6 7" key="1">
    <citation type="submission" date="2017-01" db="EMBL/GenBank/DDBJ databases">
        <title>Bacillus phylogenomics.</title>
        <authorList>
            <person name="Dunlap C."/>
        </authorList>
    </citation>
    <scope>NUCLEOTIDE SEQUENCE [LARGE SCALE GENOMIC DNA]</scope>
    <source>
        <strain evidence="6 7">NRRL B-41282</strain>
    </source>
</reference>
<keyword evidence="2" id="KW-0805">Transcription regulation</keyword>
<proteinExistence type="predicted"/>
<dbReference type="SUPFAM" id="SSF47413">
    <property type="entry name" value="lambda repressor-like DNA-binding domains"/>
    <property type="match status" value="1"/>
</dbReference>
<gene>
    <name evidence="6" type="ORF">BW143_15965</name>
</gene>
<dbReference type="Pfam" id="PF13377">
    <property type="entry name" value="Peripla_BP_3"/>
    <property type="match status" value="1"/>
</dbReference>
<dbReference type="GO" id="GO:0000976">
    <property type="term" value="F:transcription cis-regulatory region binding"/>
    <property type="evidence" value="ECO:0007669"/>
    <property type="project" value="TreeGrafter"/>
</dbReference>
<evidence type="ECO:0000256" key="4">
    <source>
        <dbReference type="ARBA" id="ARBA00023163"/>
    </source>
</evidence>
<dbReference type="Gene3D" id="3.40.50.2300">
    <property type="match status" value="2"/>
</dbReference>
<accession>A0A1R1RQ71</accession>
<dbReference type="PROSITE" id="PS00356">
    <property type="entry name" value="HTH_LACI_1"/>
    <property type="match status" value="1"/>
</dbReference>
<accession>A0A1R1QFJ4</accession>
<dbReference type="InterPro" id="IPR046335">
    <property type="entry name" value="LacI/GalR-like_sensor"/>
</dbReference>
<evidence type="ECO:0000256" key="1">
    <source>
        <dbReference type="ARBA" id="ARBA00022491"/>
    </source>
</evidence>
<dbReference type="EMBL" id="MTJL01000031">
    <property type="protein sequence ID" value="OMI02534.1"/>
    <property type="molecule type" value="Genomic_DNA"/>
</dbReference>
<evidence type="ECO:0000259" key="5">
    <source>
        <dbReference type="PROSITE" id="PS50932"/>
    </source>
</evidence>
<evidence type="ECO:0000313" key="7">
    <source>
        <dbReference type="Proteomes" id="UP000187367"/>
    </source>
</evidence>
<sequence length="347" mass="38753">MVTMKEIAEKANVSVATVSYVLNENGNISEETKKRVWEVVKELNYRPNHIAKSLKMQKTNTIGVIVEDVTVFNAPKIIDGINENAEKFGLSIILTNMRLEKLVGNHPTDPEKCRPLVKKIMDELISKQVDGIIYIGLHPRDVTAIIPDVDIPIVFVYCYTTNAHQHSIIYDDQLAAYEATNYLISKGHERIALISGHIDSKSAHSRYSGYYQSIKEHQLAFYPGYIKTGDWYFDSGYTLAKDLLQHDNIPTAILAMNDQMAVGAIKACNDLGFKVPADISIIGFDNREFSEYSSPKLTTISLPLQEMGFLSIQAIQDLISGSSKTGGKLTCELIERESVCTPKSMKI</sequence>
<keyword evidence="1" id="KW-0678">Repressor</keyword>
<evidence type="ECO:0000256" key="3">
    <source>
        <dbReference type="ARBA" id="ARBA00023125"/>
    </source>
</evidence>
<evidence type="ECO:0000313" key="6">
    <source>
        <dbReference type="EMBL" id="OMI02534.1"/>
    </source>
</evidence>
<keyword evidence="3" id="KW-0238">DNA-binding</keyword>
<keyword evidence="4" id="KW-0804">Transcription</keyword>
<evidence type="ECO:0000256" key="2">
    <source>
        <dbReference type="ARBA" id="ARBA00023015"/>
    </source>
</evidence>
<dbReference type="CDD" id="cd01392">
    <property type="entry name" value="HTH_LacI"/>
    <property type="match status" value="1"/>
</dbReference>
<dbReference type="Proteomes" id="UP000187367">
    <property type="component" value="Unassembled WGS sequence"/>
</dbReference>
<dbReference type="Gene3D" id="1.10.260.40">
    <property type="entry name" value="lambda repressor-like DNA-binding domains"/>
    <property type="match status" value="1"/>
</dbReference>
<dbReference type="PANTHER" id="PTHR30146">
    <property type="entry name" value="LACI-RELATED TRANSCRIPTIONAL REPRESSOR"/>
    <property type="match status" value="1"/>
</dbReference>
<comment type="caution">
    <text evidence="6">The sequence shown here is derived from an EMBL/GenBank/DDBJ whole genome shotgun (WGS) entry which is preliminary data.</text>
</comment>